<protein>
    <submittedName>
        <fullName evidence="1">Uncharacterized protein</fullName>
    </submittedName>
</protein>
<organism evidence="1 2">
    <name type="scientific">Pseudomonas lini</name>
    <dbReference type="NCBI Taxonomy" id="163011"/>
    <lineage>
        <taxon>Bacteria</taxon>
        <taxon>Pseudomonadati</taxon>
        <taxon>Pseudomonadota</taxon>
        <taxon>Gammaproteobacteria</taxon>
        <taxon>Pseudomonadales</taxon>
        <taxon>Pseudomonadaceae</taxon>
        <taxon>Pseudomonas</taxon>
    </lineage>
</organism>
<proteinExistence type="predicted"/>
<comment type="caution">
    <text evidence="1">The sequence shown here is derived from an EMBL/GenBank/DDBJ whole genome shotgun (WGS) entry which is preliminary data.</text>
</comment>
<dbReference type="AlphaFoldDB" id="A0A423J4R0"/>
<accession>A0A423J4R0</accession>
<evidence type="ECO:0000313" key="2">
    <source>
        <dbReference type="Proteomes" id="UP000284168"/>
    </source>
</evidence>
<evidence type="ECO:0000313" key="1">
    <source>
        <dbReference type="EMBL" id="RON32617.1"/>
    </source>
</evidence>
<dbReference type="Proteomes" id="UP000284168">
    <property type="component" value="Unassembled WGS sequence"/>
</dbReference>
<reference evidence="1 2" key="1">
    <citation type="submission" date="2016-10" db="EMBL/GenBank/DDBJ databases">
        <title>Comparative genome analysis of multiple Pseudomonas spp. focuses on biocontrol and plant growth promoting traits.</title>
        <authorList>
            <person name="Tao X.-Y."/>
            <person name="Taylor C.G."/>
        </authorList>
    </citation>
    <scope>NUCLEOTIDE SEQUENCE [LARGE SCALE GENOMIC DNA]</scope>
    <source>
        <strain evidence="1 2">48C10</strain>
    </source>
</reference>
<name>A0A423J4R0_9PSED</name>
<dbReference type="RefSeq" id="WP_123718986.1">
    <property type="nucleotide sequence ID" value="NZ_MOBN01000001.1"/>
</dbReference>
<sequence length="263" mass="28803">MSVSMIDSATVAACVRRLESYEIDEVPVVRSRAFAASGIVVEEPSKGAVVGEGILSFVGNLSEQNQVDAMHAFLFASLVANKQFPYEYQGKEWYYKFVEVMTSAGWLTSQKYYNDIEISGNTVRMDQLVLEILGSVVAGLAIPGTASALMLKVAGDAITALKKKETALTLYERNLLEHGVGGMAAGTCTEVNGEVTLALGTVRFIRKNTATQVLFMDWDSRDVQLYKGESVFRKVPYIADQTRDLIRTKLGTNAVSKIEGYEI</sequence>
<gene>
    <name evidence="1" type="ORF">BK663_00390</name>
</gene>
<dbReference type="EMBL" id="MOBN01000001">
    <property type="protein sequence ID" value="RON32617.1"/>
    <property type="molecule type" value="Genomic_DNA"/>
</dbReference>